<dbReference type="AlphaFoldDB" id="M9RHY1"/>
<evidence type="ECO:0000313" key="2">
    <source>
        <dbReference type="Proteomes" id="UP000005307"/>
    </source>
</evidence>
<dbReference type="RefSeq" id="WP_015501369.1">
    <property type="nucleotide sequence ID" value="NC_020911.1"/>
</dbReference>
<dbReference type="Pfam" id="PF05621">
    <property type="entry name" value="TniB"/>
    <property type="match status" value="1"/>
</dbReference>
<evidence type="ECO:0000313" key="1">
    <source>
        <dbReference type="EMBL" id="AGI69430.1"/>
    </source>
</evidence>
<dbReference type="KEGG" id="oat:OAN307_c40070"/>
<dbReference type="Proteomes" id="UP000005307">
    <property type="component" value="Chromosome"/>
</dbReference>
<proteinExistence type="predicted"/>
<dbReference type="EMBL" id="CP003740">
    <property type="protein sequence ID" value="AGI69430.1"/>
    <property type="molecule type" value="Genomic_DNA"/>
</dbReference>
<dbReference type="InterPro" id="IPR008868">
    <property type="entry name" value="TniB"/>
</dbReference>
<organism evidence="1 2">
    <name type="scientific">Octadecabacter antarcticus 307</name>
    <dbReference type="NCBI Taxonomy" id="391626"/>
    <lineage>
        <taxon>Bacteria</taxon>
        <taxon>Pseudomonadati</taxon>
        <taxon>Pseudomonadota</taxon>
        <taxon>Alphaproteobacteria</taxon>
        <taxon>Rhodobacterales</taxon>
        <taxon>Roseobacteraceae</taxon>
        <taxon>Octadecabacter</taxon>
    </lineage>
</organism>
<gene>
    <name evidence="1" type="ORF">OAN307_c40070</name>
</gene>
<protein>
    <submittedName>
        <fullName evidence="1">Uncharacterized protein</fullName>
    </submittedName>
</protein>
<keyword evidence="2" id="KW-1185">Reference proteome</keyword>
<dbReference type="OrthoDB" id="5288220at2"/>
<accession>M9RHY1</accession>
<sequence>MKLRSADAWEIARYRFGLVGIKMVVIDECHHFLRSGPGRDVLAAIQSLKHIMQSDPGVALVIAGVPTLRDAIMLEPSGETYRRFMEYHLSKICLGTNSAKLFGANFSKSADKLGLQVHSEDAFAERILFAECGQVGRCVKLGKEILRDALIRKRDALSLEYAERILRKSKGDIGMTPFHPGTWGVVKAEPEAIGWAP</sequence>
<dbReference type="STRING" id="391626.OAN307_c40070"/>
<reference evidence="1 2" key="1">
    <citation type="journal article" date="2013" name="PLoS ONE">
        <title>Poles Apart: Arctic and Antarctic Octadecabacter strains Share High Genome Plasticity and a New Type of Xanthorhodopsin.</title>
        <authorList>
            <person name="Vollmers J."/>
            <person name="Voget S."/>
            <person name="Dietrich S."/>
            <person name="Gollnow K."/>
            <person name="Smits M."/>
            <person name="Meyer K."/>
            <person name="Brinkhoff T."/>
            <person name="Simon M."/>
            <person name="Daniel R."/>
        </authorList>
    </citation>
    <scope>NUCLEOTIDE SEQUENCE [LARGE SCALE GENOMIC DNA]</scope>
    <source>
        <strain evidence="1 2">307</strain>
    </source>
</reference>
<name>M9RHY1_9RHOB</name>
<dbReference type="HOGENOM" id="CLU_1382899_0_0_5"/>